<dbReference type="GO" id="GO:0005783">
    <property type="term" value="C:endoplasmic reticulum"/>
    <property type="evidence" value="ECO:0007669"/>
    <property type="project" value="TreeGrafter"/>
</dbReference>
<name>A0A8H4H555_9EURO</name>
<feature type="coiled-coil region" evidence="4">
    <location>
        <begin position="360"/>
        <end position="387"/>
    </location>
</feature>
<dbReference type="EMBL" id="JAAAPX010000022">
    <property type="protein sequence ID" value="KAF4241130.1"/>
    <property type="molecule type" value="Genomic_DNA"/>
</dbReference>
<dbReference type="InterPro" id="IPR036291">
    <property type="entry name" value="NAD(P)-bd_dom_sf"/>
</dbReference>
<dbReference type="Gene3D" id="1.20.5.170">
    <property type="match status" value="1"/>
</dbReference>
<dbReference type="SUPFAM" id="SSF51735">
    <property type="entry name" value="NAD(P)-binding Rossmann-fold domains"/>
    <property type="match status" value="1"/>
</dbReference>
<reference evidence="5" key="1">
    <citation type="journal article" date="2020" name="bioRxiv">
        <title>Genomic and phenotypic heterogeneity of clinical isolates of the human pathogens Aspergillus fumigatus, Aspergillus lentulus and Aspergillus fumigatiaffinis.</title>
        <authorList>
            <person name="dos Santos R.A.C."/>
            <person name="Steenwyk J.L."/>
            <person name="Rivero-Menendez O."/>
            <person name="Mead M.E."/>
            <person name="Silva L.P."/>
            <person name="Bastos R.W."/>
            <person name="Alastruey-Izquierdo A."/>
            <person name="Goldman G.H."/>
            <person name="Rokas A."/>
        </authorList>
    </citation>
    <scope>NUCLEOTIDE SEQUENCE</scope>
    <source>
        <strain evidence="5">CNM-CM6805</strain>
    </source>
</reference>
<keyword evidence="6" id="KW-1185">Reference proteome</keyword>
<comment type="caution">
    <text evidence="5">The sequence shown here is derived from an EMBL/GenBank/DDBJ whole genome shotgun (WGS) entry which is preliminary data.</text>
</comment>
<dbReference type="PANTHER" id="PTHR44169">
    <property type="entry name" value="NADPH-DEPENDENT 1-ACYLDIHYDROXYACETONE PHOSPHATE REDUCTASE"/>
    <property type="match status" value="1"/>
</dbReference>
<evidence type="ECO:0000313" key="6">
    <source>
        <dbReference type="Proteomes" id="UP000653565"/>
    </source>
</evidence>
<reference evidence="5" key="2">
    <citation type="submission" date="2020-04" db="EMBL/GenBank/DDBJ databases">
        <authorList>
            <person name="Santos R.A.C."/>
            <person name="Steenwyk J.L."/>
            <person name="Rivero-Menendez O."/>
            <person name="Mead M.E."/>
            <person name="Silva L.P."/>
            <person name="Bastos R.W."/>
            <person name="Alastruey-Izquierdo A."/>
            <person name="Goldman G.H."/>
            <person name="Rokas A."/>
        </authorList>
    </citation>
    <scope>NUCLEOTIDE SEQUENCE</scope>
    <source>
        <strain evidence="5">CNM-CM6805</strain>
    </source>
</reference>
<dbReference type="CDD" id="cd14688">
    <property type="entry name" value="bZIP_YAP"/>
    <property type="match status" value="1"/>
</dbReference>
<evidence type="ECO:0000256" key="3">
    <source>
        <dbReference type="ARBA" id="ARBA00023002"/>
    </source>
</evidence>
<evidence type="ECO:0000256" key="4">
    <source>
        <dbReference type="SAM" id="Coils"/>
    </source>
</evidence>
<dbReference type="PANTHER" id="PTHR44169:SF6">
    <property type="entry name" value="NADPH-DEPENDENT 1-ACYLDIHYDROXYACETONE PHOSPHATE REDUCTASE"/>
    <property type="match status" value="1"/>
</dbReference>
<keyword evidence="4" id="KW-0175">Coiled coil</keyword>
<dbReference type="GO" id="GO:0019433">
    <property type="term" value="P:triglyceride catabolic process"/>
    <property type="evidence" value="ECO:0007669"/>
    <property type="project" value="TreeGrafter"/>
</dbReference>
<keyword evidence="2" id="KW-0521">NADP</keyword>
<gene>
    <name evidence="5" type="ORF">CNMCM6805_004290</name>
</gene>
<accession>A0A8H4H555</accession>
<organism evidence="5 6">
    <name type="scientific">Aspergillus fumigatiaffinis</name>
    <dbReference type="NCBI Taxonomy" id="340414"/>
    <lineage>
        <taxon>Eukaryota</taxon>
        <taxon>Fungi</taxon>
        <taxon>Dikarya</taxon>
        <taxon>Ascomycota</taxon>
        <taxon>Pezizomycotina</taxon>
        <taxon>Eurotiomycetes</taxon>
        <taxon>Eurotiomycetidae</taxon>
        <taxon>Eurotiales</taxon>
        <taxon>Aspergillaceae</taxon>
        <taxon>Aspergillus</taxon>
        <taxon>Aspergillus subgen. Fumigati</taxon>
    </lineage>
</organism>
<dbReference type="Gene3D" id="3.40.50.720">
    <property type="entry name" value="NAD(P)-binding Rossmann-like Domain"/>
    <property type="match status" value="1"/>
</dbReference>
<dbReference type="GO" id="GO:0006654">
    <property type="term" value="P:phosphatidic acid biosynthetic process"/>
    <property type="evidence" value="ECO:0007669"/>
    <property type="project" value="TreeGrafter"/>
</dbReference>
<dbReference type="Proteomes" id="UP000653565">
    <property type="component" value="Unassembled WGS sequence"/>
</dbReference>
<evidence type="ECO:0000256" key="2">
    <source>
        <dbReference type="ARBA" id="ARBA00022857"/>
    </source>
</evidence>
<evidence type="ECO:0000256" key="1">
    <source>
        <dbReference type="ARBA" id="ARBA00006484"/>
    </source>
</evidence>
<dbReference type="GO" id="GO:0000140">
    <property type="term" value="F:acylglycerone-phosphate reductase (NADP+) activity"/>
    <property type="evidence" value="ECO:0007669"/>
    <property type="project" value="TreeGrafter"/>
</dbReference>
<dbReference type="PRINTS" id="PR00081">
    <property type="entry name" value="GDHRDH"/>
</dbReference>
<dbReference type="GO" id="GO:0005811">
    <property type="term" value="C:lipid droplet"/>
    <property type="evidence" value="ECO:0007669"/>
    <property type="project" value="TreeGrafter"/>
</dbReference>
<dbReference type="CDD" id="cd05374">
    <property type="entry name" value="17beta-HSD-like_SDR_c"/>
    <property type="match status" value="1"/>
</dbReference>
<dbReference type="InterPro" id="IPR002347">
    <property type="entry name" value="SDR_fam"/>
</dbReference>
<evidence type="ECO:0008006" key="7">
    <source>
        <dbReference type="Google" id="ProtNLM"/>
    </source>
</evidence>
<dbReference type="GO" id="GO:0004806">
    <property type="term" value="F:triacylglycerol lipase activity"/>
    <property type="evidence" value="ECO:0007669"/>
    <property type="project" value="TreeGrafter"/>
</dbReference>
<proteinExistence type="inferred from homology"/>
<sequence length="736" mass="81741">MPSESKRSILITGCSAGGVGHDLALEFAARGLRVFATARSSKSLSSLEGKGIETFELDVTSEESIRALKAEIAKRTGGKLDILFNNAGTMYEAPAIEADTARIRTMFDTNVFGLFDMVSSFVPLLLASTSPKNKPPVIINTSSMLARLPFAFSAAYNASKAAVASYSDTLRIELEPLGIKVVTLFMGEVATKLMSPNNISFNSGSIYSDVLEPTKERSRNHAKNSMSPEEFARQVVEQILVKSPGHGKGEYLWKGTNAWVVWLLNAAGWRKIFDGLVKKMVSLDDRQVREAIFQKGRASRGLVKFWSWCANFSKKPTLMAEAKPDAPASRRRGRPRTVTEYEKAPDRRRNQLRVAQQAYRRRKETTIADLQTRVQELESGIEELSQSFVSFIDLLLEADVLMKYPHVTSAFHKIMQQCVSLARSGYDEPDQASLANAMLNSSRKLSATQNINQNYNPVVAEADALPTIDKTTQPSLATRNQWPVSRLPPALSYQDQAILSSAVVISSPTIPFSLFPRPSLATLPTTISSSSLMGQGRRTLSHRLVRECCENGYQLLINSFGNGQKVQAIFGKQLNTSERNLMISEFYAALHSEPWDMIELRTKVLGIFHSKRNTDSPEQLAISPQTWQTDNEYAYDEWLDASEVQTFLLEKGIQILDTRSPGSSPRFTSSSRLNAVAFIRRELSKANICVSIINMTTVLSLSPICVGRGPAFRKQDVENALRHANLEGPYSFDIYM</sequence>
<evidence type="ECO:0000313" key="5">
    <source>
        <dbReference type="EMBL" id="KAF4241130.1"/>
    </source>
</evidence>
<dbReference type="Pfam" id="PF00106">
    <property type="entry name" value="adh_short"/>
    <property type="match status" value="1"/>
</dbReference>
<dbReference type="OrthoDB" id="2102561at2759"/>
<dbReference type="AlphaFoldDB" id="A0A8H4H555"/>
<dbReference type="PRINTS" id="PR00080">
    <property type="entry name" value="SDRFAMILY"/>
</dbReference>
<comment type="similarity">
    <text evidence="1">Belongs to the short-chain dehydrogenases/reductases (SDR) family.</text>
</comment>
<dbReference type="GO" id="GO:0044550">
    <property type="term" value="P:secondary metabolite biosynthetic process"/>
    <property type="evidence" value="ECO:0007669"/>
    <property type="project" value="UniProtKB-ARBA"/>
</dbReference>
<dbReference type="InterPro" id="IPR046347">
    <property type="entry name" value="bZIP_sf"/>
</dbReference>
<dbReference type="SUPFAM" id="SSF57959">
    <property type="entry name" value="Leucine zipper domain"/>
    <property type="match status" value="1"/>
</dbReference>
<keyword evidence="3" id="KW-0560">Oxidoreductase</keyword>
<dbReference type="GO" id="GO:0003700">
    <property type="term" value="F:DNA-binding transcription factor activity"/>
    <property type="evidence" value="ECO:0007669"/>
    <property type="project" value="InterPro"/>
</dbReference>
<protein>
    <recommendedName>
        <fullName evidence="7">BZIP domain-containing protein</fullName>
    </recommendedName>
</protein>
<dbReference type="PROSITE" id="PS00061">
    <property type="entry name" value="ADH_SHORT"/>
    <property type="match status" value="1"/>
</dbReference>
<dbReference type="InterPro" id="IPR020904">
    <property type="entry name" value="Sc_DH/Rdtase_CS"/>
</dbReference>